<evidence type="ECO:0000256" key="1">
    <source>
        <dbReference type="SAM" id="MobiDB-lite"/>
    </source>
</evidence>
<evidence type="ECO:0000313" key="3">
    <source>
        <dbReference type="Proteomes" id="UP001153269"/>
    </source>
</evidence>
<dbReference type="EMBL" id="CADEAL010001968">
    <property type="protein sequence ID" value="CAB1436988.1"/>
    <property type="molecule type" value="Genomic_DNA"/>
</dbReference>
<proteinExistence type="predicted"/>
<feature type="region of interest" description="Disordered" evidence="1">
    <location>
        <begin position="51"/>
        <end position="108"/>
    </location>
</feature>
<dbReference type="Proteomes" id="UP001153269">
    <property type="component" value="Unassembled WGS sequence"/>
</dbReference>
<dbReference type="AlphaFoldDB" id="A0A9N7YTV6"/>
<evidence type="ECO:0000313" key="2">
    <source>
        <dbReference type="EMBL" id="CAB1436988.1"/>
    </source>
</evidence>
<comment type="caution">
    <text evidence="2">The sequence shown here is derived from an EMBL/GenBank/DDBJ whole genome shotgun (WGS) entry which is preliminary data.</text>
</comment>
<organism evidence="2 3">
    <name type="scientific">Pleuronectes platessa</name>
    <name type="common">European plaice</name>
    <dbReference type="NCBI Taxonomy" id="8262"/>
    <lineage>
        <taxon>Eukaryota</taxon>
        <taxon>Metazoa</taxon>
        <taxon>Chordata</taxon>
        <taxon>Craniata</taxon>
        <taxon>Vertebrata</taxon>
        <taxon>Euteleostomi</taxon>
        <taxon>Actinopterygii</taxon>
        <taxon>Neopterygii</taxon>
        <taxon>Teleostei</taxon>
        <taxon>Neoteleostei</taxon>
        <taxon>Acanthomorphata</taxon>
        <taxon>Carangaria</taxon>
        <taxon>Pleuronectiformes</taxon>
        <taxon>Pleuronectoidei</taxon>
        <taxon>Pleuronectidae</taxon>
        <taxon>Pleuronectes</taxon>
    </lineage>
</organism>
<name>A0A9N7YTV6_PLEPL</name>
<sequence>MKCILGREGSQFSALSRKPNTAATTWLVEPKTGELKGRHFRMSSVLSTCLMRKKEKKESRKSNTAVTVRGAHRLPDPPQPEDDTEQLRATGSEQCCRGGEGAEEKSEVVSPFPITRETNALSKKSGQWQTPAIVFRQKVT</sequence>
<reference evidence="2" key="1">
    <citation type="submission" date="2020-03" db="EMBL/GenBank/DDBJ databases">
        <authorList>
            <person name="Weist P."/>
        </authorList>
    </citation>
    <scope>NUCLEOTIDE SEQUENCE</scope>
</reference>
<keyword evidence="3" id="KW-1185">Reference proteome</keyword>
<accession>A0A9N7YTV6</accession>
<protein>
    <submittedName>
        <fullName evidence="2">Uncharacterized protein</fullName>
    </submittedName>
</protein>
<gene>
    <name evidence="2" type="ORF">PLEPLA_LOCUS25021</name>
</gene>